<sequence>MAVWKKRTFDESKILYSKSWYDLSDEGYFNHLVDMLSREEDISEEEALSGSSSNDVPKKILSNVNTIMIVGHNPAIEQLLNELILSSTNDKAKEWQHYSPGHFYAVRFPTLERWSDLGGGYISEEGRRGVVELHLPV</sequence>
<evidence type="ECO:0000313" key="2">
    <source>
        <dbReference type="Proteomes" id="UP001224775"/>
    </source>
</evidence>
<evidence type="ECO:0000313" key="1">
    <source>
        <dbReference type="EMBL" id="KAK1733159.1"/>
    </source>
</evidence>
<protein>
    <recommendedName>
        <fullName evidence="3">Phosphoglycerate mutase</fullName>
    </recommendedName>
</protein>
<name>A0AAD8XT86_9STRA</name>
<comment type="caution">
    <text evidence="1">The sequence shown here is derived from an EMBL/GenBank/DDBJ whole genome shotgun (WGS) entry which is preliminary data.</text>
</comment>
<dbReference type="InterPro" id="IPR029033">
    <property type="entry name" value="His_PPase_superfam"/>
</dbReference>
<dbReference type="AlphaFoldDB" id="A0AAD8XT86"/>
<keyword evidence="2" id="KW-1185">Reference proteome</keyword>
<organism evidence="1 2">
    <name type="scientific">Skeletonema marinoi</name>
    <dbReference type="NCBI Taxonomy" id="267567"/>
    <lineage>
        <taxon>Eukaryota</taxon>
        <taxon>Sar</taxon>
        <taxon>Stramenopiles</taxon>
        <taxon>Ochrophyta</taxon>
        <taxon>Bacillariophyta</taxon>
        <taxon>Coscinodiscophyceae</taxon>
        <taxon>Thalassiosirophycidae</taxon>
        <taxon>Thalassiosirales</taxon>
        <taxon>Skeletonemataceae</taxon>
        <taxon>Skeletonema</taxon>
        <taxon>Skeletonema marinoi-dohrnii complex</taxon>
    </lineage>
</organism>
<reference evidence="1" key="1">
    <citation type="submission" date="2023-06" db="EMBL/GenBank/DDBJ databases">
        <title>Survivors Of The Sea: Transcriptome response of Skeletonema marinoi to long-term dormancy.</title>
        <authorList>
            <person name="Pinder M.I.M."/>
            <person name="Kourtchenko O."/>
            <person name="Robertson E.K."/>
            <person name="Larsson T."/>
            <person name="Maumus F."/>
            <person name="Osuna-Cruz C.M."/>
            <person name="Vancaester E."/>
            <person name="Stenow R."/>
            <person name="Vandepoele K."/>
            <person name="Ploug H."/>
            <person name="Bruchert V."/>
            <person name="Godhe A."/>
            <person name="Topel M."/>
        </authorList>
    </citation>
    <scope>NUCLEOTIDE SEQUENCE</scope>
    <source>
        <strain evidence="1">R05AC</strain>
    </source>
</reference>
<proteinExistence type="predicted"/>
<accession>A0AAD8XT86</accession>
<dbReference type="Gene3D" id="3.40.50.1240">
    <property type="entry name" value="Phosphoglycerate mutase-like"/>
    <property type="match status" value="1"/>
</dbReference>
<gene>
    <name evidence="1" type="ORF">QTG54_016136</name>
</gene>
<dbReference type="Proteomes" id="UP001224775">
    <property type="component" value="Unassembled WGS sequence"/>
</dbReference>
<evidence type="ECO:0008006" key="3">
    <source>
        <dbReference type="Google" id="ProtNLM"/>
    </source>
</evidence>
<dbReference type="EMBL" id="JATAAI010000053">
    <property type="protein sequence ID" value="KAK1733159.1"/>
    <property type="molecule type" value="Genomic_DNA"/>
</dbReference>